<dbReference type="InterPro" id="IPR032789">
    <property type="entry name" value="T2SS-T3SS_pil_N"/>
</dbReference>
<name>A0ABN1F4V0_9PROT</name>
<accession>A0ABN1F4V0</accession>
<keyword evidence="4" id="KW-1185">Reference proteome</keyword>
<gene>
    <name evidence="3" type="ORF">GCM10008942_34070</name>
</gene>
<feature type="chain" id="PRO_5046767481" evidence="1">
    <location>
        <begin position="23"/>
        <end position="156"/>
    </location>
</feature>
<feature type="signal peptide" evidence="1">
    <location>
        <begin position="1"/>
        <end position="22"/>
    </location>
</feature>
<evidence type="ECO:0000313" key="3">
    <source>
        <dbReference type="EMBL" id="GAA0582352.1"/>
    </source>
</evidence>
<dbReference type="RefSeq" id="WP_166935293.1">
    <property type="nucleotide sequence ID" value="NZ_BAAADD010000009.1"/>
</dbReference>
<dbReference type="EMBL" id="BAAADD010000009">
    <property type="protein sequence ID" value="GAA0582352.1"/>
    <property type="molecule type" value="Genomic_DNA"/>
</dbReference>
<keyword evidence="1" id="KW-0732">Signal</keyword>
<proteinExistence type="predicted"/>
<evidence type="ECO:0000256" key="1">
    <source>
        <dbReference type="SAM" id="SignalP"/>
    </source>
</evidence>
<dbReference type="Pfam" id="PF13629">
    <property type="entry name" value="T2SS-T3SS_pil_N"/>
    <property type="match status" value="1"/>
</dbReference>
<sequence length="156" mass="15964">MRHIVLAAVLTAASLGFTPAQAGNGMSVPLDEVRVVSFAKPVATLYVGNPVIADVMIIDSRHAFVQGKAFGTTNIVALDSAGHPIANQQIVVAGKSGAGATVTLQRGKEQMTYACAGNRCQPSPQPGDAKEAFDAGTEQISKYQSLIGRAAGGGAQ</sequence>
<organism evidence="3 4">
    <name type="scientific">Rhizomicrobium electricum</name>
    <dbReference type="NCBI Taxonomy" id="480070"/>
    <lineage>
        <taxon>Bacteria</taxon>
        <taxon>Pseudomonadati</taxon>
        <taxon>Pseudomonadota</taxon>
        <taxon>Alphaproteobacteria</taxon>
        <taxon>Micropepsales</taxon>
        <taxon>Micropepsaceae</taxon>
        <taxon>Rhizomicrobium</taxon>
    </lineage>
</organism>
<feature type="domain" description="Pilus formation protein N-terminal" evidence="2">
    <location>
        <begin position="26"/>
        <end position="93"/>
    </location>
</feature>
<reference evidence="3 4" key="1">
    <citation type="journal article" date="2019" name="Int. J. Syst. Evol. Microbiol.">
        <title>The Global Catalogue of Microorganisms (GCM) 10K type strain sequencing project: providing services to taxonomists for standard genome sequencing and annotation.</title>
        <authorList>
            <consortium name="The Broad Institute Genomics Platform"/>
            <consortium name="The Broad Institute Genome Sequencing Center for Infectious Disease"/>
            <person name="Wu L."/>
            <person name="Ma J."/>
        </authorList>
    </citation>
    <scope>NUCLEOTIDE SEQUENCE [LARGE SCALE GENOMIC DNA]</scope>
    <source>
        <strain evidence="3 4">JCM 15089</strain>
    </source>
</reference>
<dbReference type="Proteomes" id="UP001499951">
    <property type="component" value="Unassembled WGS sequence"/>
</dbReference>
<protein>
    <submittedName>
        <fullName evidence="3">Pilus assembly protein N-terminal domain-containing protein</fullName>
    </submittedName>
</protein>
<evidence type="ECO:0000313" key="4">
    <source>
        <dbReference type="Proteomes" id="UP001499951"/>
    </source>
</evidence>
<evidence type="ECO:0000259" key="2">
    <source>
        <dbReference type="Pfam" id="PF13629"/>
    </source>
</evidence>
<comment type="caution">
    <text evidence="3">The sequence shown here is derived from an EMBL/GenBank/DDBJ whole genome shotgun (WGS) entry which is preliminary data.</text>
</comment>